<protein>
    <submittedName>
        <fullName evidence="3">Uncharacterized protein</fullName>
    </submittedName>
</protein>
<sequence>MPKLLSTLLIFAGVSLSLTAMRPATAMDSDPFMIAQGPESTSESTEPVMQTQMGDRADLERGISDFDWDLPNQNPETEFGTPLLLPIRLTVPSQENEGDGLAVQIDFTRLDRLEEVEGQQ</sequence>
<dbReference type="EMBL" id="JAMXFA010000051">
    <property type="protein sequence ID" value="MCT7981044.1"/>
    <property type="molecule type" value="Genomic_DNA"/>
</dbReference>
<feature type="chain" id="PRO_5045446630" evidence="2">
    <location>
        <begin position="27"/>
        <end position="120"/>
    </location>
</feature>
<evidence type="ECO:0000313" key="3">
    <source>
        <dbReference type="EMBL" id="MCT7981044.1"/>
    </source>
</evidence>
<organism evidence="3 4">
    <name type="scientific">Laspinema olomoucense D3b</name>
    <dbReference type="NCBI Taxonomy" id="2953688"/>
    <lineage>
        <taxon>Bacteria</taxon>
        <taxon>Bacillati</taxon>
        <taxon>Cyanobacteriota</taxon>
        <taxon>Cyanophyceae</taxon>
        <taxon>Oscillatoriophycideae</taxon>
        <taxon>Oscillatoriales</taxon>
        <taxon>Laspinemataceae</taxon>
        <taxon>Laspinema</taxon>
        <taxon>Laspinema olomoucense</taxon>
    </lineage>
</organism>
<evidence type="ECO:0000313" key="4">
    <source>
        <dbReference type="Proteomes" id="UP001525961"/>
    </source>
</evidence>
<comment type="caution">
    <text evidence="3">The sequence shown here is derived from an EMBL/GenBank/DDBJ whole genome shotgun (WGS) entry which is preliminary data.</text>
</comment>
<evidence type="ECO:0000256" key="2">
    <source>
        <dbReference type="SAM" id="SignalP"/>
    </source>
</evidence>
<gene>
    <name evidence="3" type="ORF">NG792_25280</name>
</gene>
<accession>A0ABT2NGN8</accession>
<dbReference type="RefSeq" id="WP_261201534.1">
    <property type="nucleotide sequence ID" value="NZ_JAMXFA010000051.1"/>
</dbReference>
<name>A0ABT2NGN8_9CYAN</name>
<keyword evidence="2" id="KW-0732">Signal</keyword>
<reference evidence="3 4" key="1">
    <citation type="journal article" date="2022" name="Front. Microbiol.">
        <title>High genomic differentiation and limited gene flow indicate recent cryptic speciation within the genus Laspinema (cyanobacteria).</title>
        <authorList>
            <person name="Stanojkovic A."/>
            <person name="Skoupy S."/>
            <person name="Skaloud P."/>
            <person name="Dvorak P."/>
        </authorList>
    </citation>
    <scope>NUCLEOTIDE SEQUENCE [LARGE SCALE GENOMIC DNA]</scope>
    <source>
        <strain evidence="3 4">D3b</strain>
    </source>
</reference>
<keyword evidence="4" id="KW-1185">Reference proteome</keyword>
<feature type="compositionally biased region" description="Polar residues" evidence="1">
    <location>
        <begin position="38"/>
        <end position="51"/>
    </location>
</feature>
<proteinExistence type="predicted"/>
<feature type="region of interest" description="Disordered" evidence="1">
    <location>
        <begin position="30"/>
        <end position="51"/>
    </location>
</feature>
<feature type="signal peptide" evidence="2">
    <location>
        <begin position="1"/>
        <end position="26"/>
    </location>
</feature>
<evidence type="ECO:0000256" key="1">
    <source>
        <dbReference type="SAM" id="MobiDB-lite"/>
    </source>
</evidence>
<dbReference type="Proteomes" id="UP001525961">
    <property type="component" value="Unassembled WGS sequence"/>
</dbReference>